<feature type="compositionally biased region" description="Polar residues" evidence="1">
    <location>
        <begin position="78"/>
        <end position="87"/>
    </location>
</feature>
<reference evidence="3" key="1">
    <citation type="submission" date="2017-03" db="EMBL/GenBank/DDBJ databases">
        <title>Phytopthora megakarya and P. palmivora, two closely related causual agents of cacao black pod achieved similar genome size and gene model numbers by different mechanisms.</title>
        <authorList>
            <person name="Ali S."/>
            <person name="Shao J."/>
            <person name="Larry D.J."/>
            <person name="Kronmiller B."/>
            <person name="Shen D."/>
            <person name="Strem M.D."/>
            <person name="Melnick R.L."/>
            <person name="Guiltinan M.J."/>
            <person name="Tyler B.M."/>
            <person name="Meinhardt L.W."/>
            <person name="Bailey B.A."/>
        </authorList>
    </citation>
    <scope>NUCLEOTIDE SEQUENCE [LARGE SCALE GENOMIC DNA]</scope>
    <source>
        <strain evidence="3">zdho120</strain>
    </source>
</reference>
<accession>A0A225V1X4</accession>
<evidence type="ECO:0000256" key="1">
    <source>
        <dbReference type="SAM" id="MobiDB-lite"/>
    </source>
</evidence>
<dbReference type="EMBL" id="NBNE01008608">
    <property type="protein sequence ID" value="OWY99304.1"/>
    <property type="molecule type" value="Genomic_DNA"/>
</dbReference>
<gene>
    <name evidence="2" type="ORF">PHMEG_00029710</name>
</gene>
<evidence type="ECO:0000313" key="2">
    <source>
        <dbReference type="EMBL" id="OWY99304.1"/>
    </source>
</evidence>
<feature type="non-terminal residue" evidence="2">
    <location>
        <position position="1"/>
    </location>
</feature>
<dbReference type="OrthoDB" id="126052at2759"/>
<protein>
    <submittedName>
        <fullName evidence="2">Uncharacterized protein</fullName>
    </submittedName>
</protein>
<organism evidence="2 3">
    <name type="scientific">Phytophthora megakarya</name>
    <dbReference type="NCBI Taxonomy" id="4795"/>
    <lineage>
        <taxon>Eukaryota</taxon>
        <taxon>Sar</taxon>
        <taxon>Stramenopiles</taxon>
        <taxon>Oomycota</taxon>
        <taxon>Peronosporomycetes</taxon>
        <taxon>Peronosporales</taxon>
        <taxon>Peronosporaceae</taxon>
        <taxon>Phytophthora</taxon>
    </lineage>
</organism>
<feature type="region of interest" description="Disordered" evidence="1">
    <location>
        <begin position="53"/>
        <end position="87"/>
    </location>
</feature>
<name>A0A225V1X4_9STRA</name>
<dbReference type="Proteomes" id="UP000198211">
    <property type="component" value="Unassembled WGS sequence"/>
</dbReference>
<dbReference type="AlphaFoldDB" id="A0A225V1X4"/>
<comment type="caution">
    <text evidence="2">The sequence shown here is derived from an EMBL/GenBank/DDBJ whole genome shotgun (WGS) entry which is preliminary data.</text>
</comment>
<keyword evidence="3" id="KW-1185">Reference proteome</keyword>
<sequence>LEPRKVRDDVKHHCKSVCTGARKNDFMLFNIIKEKARDQHKYLQLVLEQKVKTASVRKPDSSTTKRKSARADIRASNPRVSSPESSIVQTPRKVAAPPKTGWYCQGQHWLREWPTEDDKARAVERMKELKEKRCLPKPTEAIVVGGSTATCVYTVTVDIVLWTGAGNVHLREVKWWIMEGSETDFLLGKDTLVSLGIDENE</sequence>
<proteinExistence type="predicted"/>
<evidence type="ECO:0000313" key="3">
    <source>
        <dbReference type="Proteomes" id="UP000198211"/>
    </source>
</evidence>